<dbReference type="OrthoDB" id="5570972at2"/>
<gene>
    <name evidence="1" type="ORF">AU255_10145</name>
</gene>
<accession>A0A1V8M9K6</accession>
<reference evidence="1 2" key="1">
    <citation type="submission" date="2015-12" db="EMBL/GenBank/DDBJ databases">
        <authorList>
            <person name="Shamseldin A."/>
            <person name="Moawad H."/>
            <person name="Abd El-Rahim W.M."/>
            <person name="Sadowsky M.J."/>
        </authorList>
    </citation>
    <scope>NUCLEOTIDE SEQUENCE [LARGE SCALE GENOMIC DNA]</scope>
    <source>
        <strain evidence="1 2">WF1</strain>
    </source>
</reference>
<dbReference type="EMBL" id="LPUF01000001">
    <property type="protein sequence ID" value="OQK18172.1"/>
    <property type="molecule type" value="Genomic_DNA"/>
</dbReference>
<comment type="caution">
    <text evidence="1">The sequence shown here is derived from an EMBL/GenBank/DDBJ whole genome shotgun (WGS) entry which is preliminary data.</text>
</comment>
<dbReference type="RefSeq" id="WP_080522778.1">
    <property type="nucleotide sequence ID" value="NZ_LPUF01000001.1"/>
</dbReference>
<dbReference type="STRING" id="1420851.AU255_10145"/>
<dbReference type="AlphaFoldDB" id="A0A1V8M9K6"/>
<name>A0A1V8M9K6_9GAMM</name>
<sequence>MSVLVLQIIIKQWDKSQRSDTHKKMRANIPDRYPLIFPPALYVFGSHCVIDQHGDDIQGSRIKYIKDVEGKIRLDRFQVTADNNIDYYGSQSKQIPRRIGSLNNQWIQCKYNCRYSIFESDMYYWLYEEVTLNAVCLDTVNENLFLNAEPDIIYEDYIDLAKRQYPNSYNNCNTSLKG</sequence>
<evidence type="ECO:0000313" key="1">
    <source>
        <dbReference type="EMBL" id="OQK18172.1"/>
    </source>
</evidence>
<keyword evidence="2" id="KW-1185">Reference proteome</keyword>
<evidence type="ECO:0000313" key="2">
    <source>
        <dbReference type="Proteomes" id="UP000191980"/>
    </source>
</evidence>
<dbReference type="Proteomes" id="UP000191980">
    <property type="component" value="Unassembled WGS sequence"/>
</dbReference>
<organism evidence="1 2">
    <name type="scientific">Methyloprofundus sedimenti</name>
    <dbReference type="NCBI Taxonomy" id="1420851"/>
    <lineage>
        <taxon>Bacteria</taxon>
        <taxon>Pseudomonadati</taxon>
        <taxon>Pseudomonadota</taxon>
        <taxon>Gammaproteobacteria</taxon>
        <taxon>Methylococcales</taxon>
        <taxon>Methylococcaceae</taxon>
        <taxon>Methyloprofundus</taxon>
    </lineage>
</organism>
<proteinExistence type="predicted"/>
<protein>
    <submittedName>
        <fullName evidence="1">Uncharacterized protein</fullName>
    </submittedName>
</protein>